<dbReference type="Proteomes" id="UP000237682">
    <property type="component" value="Unassembled WGS sequence"/>
</dbReference>
<keyword evidence="1" id="KW-0812">Transmembrane</keyword>
<keyword evidence="1" id="KW-0472">Membrane</keyword>
<sequence>MWRFGNIFIFKSKYIEVKLALVFQSCSAGLMLLIFNLKKPIAFEGAITLYILAFFVGAFGWFLSQVVAARFVKRVIG</sequence>
<comment type="caution">
    <text evidence="2">The sequence shown here is derived from an EMBL/GenBank/DDBJ whole genome shotgun (WGS) entry which is preliminary data.</text>
</comment>
<feature type="transmembrane region" description="Helical" evidence="1">
    <location>
        <begin position="20"/>
        <end position="37"/>
    </location>
</feature>
<accession>A0A2S9Q7T9</accession>
<keyword evidence="3" id="KW-1185">Reference proteome</keyword>
<feature type="transmembrane region" description="Helical" evidence="1">
    <location>
        <begin position="49"/>
        <end position="72"/>
    </location>
</feature>
<evidence type="ECO:0000313" key="2">
    <source>
        <dbReference type="EMBL" id="PRH85405.1"/>
    </source>
</evidence>
<organism evidence="2 3">
    <name type="scientific">Labrys okinawensis</name>
    <dbReference type="NCBI Taxonomy" id="346911"/>
    <lineage>
        <taxon>Bacteria</taxon>
        <taxon>Pseudomonadati</taxon>
        <taxon>Pseudomonadota</taxon>
        <taxon>Alphaproteobacteria</taxon>
        <taxon>Hyphomicrobiales</taxon>
        <taxon>Xanthobacteraceae</taxon>
        <taxon>Labrys</taxon>
    </lineage>
</organism>
<evidence type="ECO:0000313" key="3">
    <source>
        <dbReference type="Proteomes" id="UP000237682"/>
    </source>
</evidence>
<gene>
    <name evidence="2" type="ORF">C5L14_20625</name>
</gene>
<keyword evidence="1" id="KW-1133">Transmembrane helix</keyword>
<dbReference type="EMBL" id="PUEJ01000008">
    <property type="protein sequence ID" value="PRH85405.1"/>
    <property type="molecule type" value="Genomic_DNA"/>
</dbReference>
<proteinExistence type="predicted"/>
<name>A0A2S9Q7T9_9HYPH</name>
<dbReference type="AlphaFoldDB" id="A0A2S9Q7T9"/>
<protein>
    <submittedName>
        <fullName evidence="2">Uncharacterized protein</fullName>
    </submittedName>
</protein>
<evidence type="ECO:0000256" key="1">
    <source>
        <dbReference type="SAM" id="Phobius"/>
    </source>
</evidence>
<reference evidence="2 3" key="1">
    <citation type="submission" date="2018-02" db="EMBL/GenBank/DDBJ databases">
        <title>Whole genome sequencing of endophytic bacterium.</title>
        <authorList>
            <person name="Eedara R."/>
            <person name="Podile A.R."/>
        </authorList>
    </citation>
    <scope>NUCLEOTIDE SEQUENCE [LARGE SCALE GENOMIC DNA]</scope>
    <source>
        <strain evidence="2 3">RP1T</strain>
    </source>
</reference>